<accession>A0A1P8UQL3</accession>
<name>A0A1P8UQL3_9RHOB</name>
<evidence type="ECO:0000313" key="5">
    <source>
        <dbReference type="Proteomes" id="UP000187059"/>
    </source>
</evidence>
<evidence type="ECO:0000256" key="1">
    <source>
        <dbReference type="ARBA" id="ARBA00022801"/>
    </source>
</evidence>
<dbReference type="NCBIfam" id="NF001911">
    <property type="entry name" value="PRK00685.1"/>
    <property type="match status" value="1"/>
</dbReference>
<dbReference type="AlphaFoldDB" id="A0A1P8UQL3"/>
<protein>
    <recommendedName>
        <fullName evidence="2">UPF0173 metal-dependent hydrolase Ga0080574_TMP1356</fullName>
    </recommendedName>
</protein>
<dbReference type="InterPro" id="IPR050114">
    <property type="entry name" value="UPF0173_UPF0282_UlaG_hydrolase"/>
</dbReference>
<feature type="domain" description="Metallo-beta-lactamase" evidence="3">
    <location>
        <begin position="7"/>
        <end position="196"/>
    </location>
</feature>
<reference evidence="4 5" key="1">
    <citation type="submission" date="2016-04" db="EMBL/GenBank/DDBJ databases">
        <title>Deep-sea bacteria in the southern Pacific.</title>
        <authorList>
            <person name="Tang K."/>
        </authorList>
    </citation>
    <scope>NUCLEOTIDE SEQUENCE [LARGE SCALE GENOMIC DNA]</scope>
    <source>
        <strain evidence="4 5">JLT2014</strain>
    </source>
</reference>
<gene>
    <name evidence="4" type="ORF">Ga0080574_TMP1356</name>
</gene>
<dbReference type="SUPFAM" id="SSF56281">
    <property type="entry name" value="Metallo-hydrolase/oxidoreductase"/>
    <property type="match status" value="1"/>
</dbReference>
<dbReference type="Gene3D" id="3.60.15.10">
    <property type="entry name" value="Ribonuclease Z/Hydroxyacylglutathione hydrolase-like"/>
    <property type="match status" value="1"/>
</dbReference>
<dbReference type="HAMAP" id="MF_00457">
    <property type="entry name" value="UPF0173"/>
    <property type="match status" value="1"/>
</dbReference>
<dbReference type="Pfam" id="PF12706">
    <property type="entry name" value="Lactamase_B_2"/>
    <property type="match status" value="1"/>
</dbReference>
<dbReference type="EMBL" id="CP015093">
    <property type="protein sequence ID" value="APZ51690.1"/>
    <property type="molecule type" value="Genomic_DNA"/>
</dbReference>
<dbReference type="SMART" id="SM00849">
    <property type="entry name" value="Lactamase_B"/>
    <property type="match status" value="1"/>
</dbReference>
<dbReference type="Proteomes" id="UP000187059">
    <property type="component" value="Chromosome"/>
</dbReference>
<dbReference type="GO" id="GO:0016787">
    <property type="term" value="F:hydrolase activity"/>
    <property type="evidence" value="ECO:0007669"/>
    <property type="project" value="UniProtKB-UniRule"/>
</dbReference>
<dbReference type="InterPro" id="IPR022877">
    <property type="entry name" value="UPF0173"/>
</dbReference>
<dbReference type="PANTHER" id="PTHR43546">
    <property type="entry name" value="UPF0173 METAL-DEPENDENT HYDROLASE MJ1163-RELATED"/>
    <property type="match status" value="1"/>
</dbReference>
<evidence type="ECO:0000256" key="2">
    <source>
        <dbReference type="HAMAP-Rule" id="MF_00457"/>
    </source>
</evidence>
<sequence length="233" mass="25259">MKIIWLGHGSFRIEIEDQVLLIDPWLSGNPLLPDERADEATAGATQILITHGHFDHTQDIVAVSQKTGLPVSGIFELVGLLESQGATAGHAFNKGGTVQFGNVSVSMVPASHSSSMQIDDKPVYTGMETGFVIKGEGRTIYFSGDTTIMSDMAWIGEYYKPDIGMLSAGGYYTMDMEMAAWAASKYFDFKTVIPMHYRTFPALAQSAEKLAAGLPGVRVIEPEVLEPITPDPV</sequence>
<evidence type="ECO:0000259" key="3">
    <source>
        <dbReference type="SMART" id="SM00849"/>
    </source>
</evidence>
<keyword evidence="5" id="KW-1185">Reference proteome</keyword>
<dbReference type="RefSeq" id="WP_076696406.1">
    <property type="nucleotide sequence ID" value="NZ_CP015093.1"/>
</dbReference>
<comment type="similarity">
    <text evidence="2">Belongs to the UPF0173 family.</text>
</comment>
<organism evidence="4 5">
    <name type="scientific">Salipiger abyssi</name>
    <dbReference type="NCBI Taxonomy" id="1250539"/>
    <lineage>
        <taxon>Bacteria</taxon>
        <taxon>Pseudomonadati</taxon>
        <taxon>Pseudomonadota</taxon>
        <taxon>Alphaproteobacteria</taxon>
        <taxon>Rhodobacterales</taxon>
        <taxon>Roseobacteraceae</taxon>
        <taxon>Salipiger</taxon>
    </lineage>
</organism>
<dbReference type="STRING" id="1250539.Ga0080574_TMP1356"/>
<dbReference type="PANTHER" id="PTHR43546:SF3">
    <property type="entry name" value="UPF0173 METAL-DEPENDENT HYDROLASE MJ1163"/>
    <property type="match status" value="1"/>
</dbReference>
<evidence type="ECO:0000313" key="4">
    <source>
        <dbReference type="EMBL" id="APZ51690.1"/>
    </source>
</evidence>
<dbReference type="InterPro" id="IPR036866">
    <property type="entry name" value="RibonucZ/Hydroxyglut_hydro"/>
</dbReference>
<proteinExistence type="inferred from homology"/>
<dbReference type="InterPro" id="IPR001279">
    <property type="entry name" value="Metallo-B-lactamas"/>
</dbReference>
<dbReference type="KEGG" id="paby:Ga0080574_TMP1356"/>
<dbReference type="OrthoDB" id="9789133at2"/>
<keyword evidence="1 2" id="KW-0378">Hydrolase</keyword>